<accession>A0A518EKM9</accession>
<keyword evidence="5" id="KW-0411">Iron-sulfur</keyword>
<evidence type="ECO:0000256" key="1">
    <source>
        <dbReference type="ARBA" id="ARBA00004236"/>
    </source>
</evidence>
<feature type="transmembrane region" description="Helical" evidence="7">
    <location>
        <begin position="376"/>
        <end position="402"/>
    </location>
</feature>
<evidence type="ECO:0000313" key="10">
    <source>
        <dbReference type="Proteomes" id="UP000320390"/>
    </source>
</evidence>
<evidence type="ECO:0000256" key="7">
    <source>
        <dbReference type="SAM" id="Phobius"/>
    </source>
</evidence>
<feature type="transmembrane region" description="Helical" evidence="7">
    <location>
        <begin position="286"/>
        <end position="305"/>
    </location>
</feature>
<dbReference type="PANTHER" id="PTHR30224:SF4">
    <property type="entry name" value="ELECTRON TRANSPORT PROTEIN YCCM-RELATED"/>
    <property type="match status" value="1"/>
</dbReference>
<dbReference type="PROSITE" id="PS00198">
    <property type="entry name" value="4FE4S_FER_1"/>
    <property type="match status" value="1"/>
</dbReference>
<evidence type="ECO:0000256" key="2">
    <source>
        <dbReference type="ARBA" id="ARBA00022475"/>
    </source>
</evidence>
<keyword evidence="7" id="KW-1133">Transmembrane helix</keyword>
<dbReference type="AlphaFoldDB" id="A0A518EKM9"/>
<feature type="transmembrane region" description="Helical" evidence="7">
    <location>
        <begin position="74"/>
        <end position="95"/>
    </location>
</feature>
<protein>
    <submittedName>
        <fullName evidence="9">Quinol dehydrogenase membrane component</fullName>
    </submittedName>
</protein>
<keyword evidence="7" id="KW-0812">Transmembrane</keyword>
<feature type="transmembrane region" description="Helical" evidence="7">
    <location>
        <begin position="116"/>
        <end position="134"/>
    </location>
</feature>
<keyword evidence="3" id="KW-0479">Metal-binding</keyword>
<evidence type="ECO:0000256" key="4">
    <source>
        <dbReference type="ARBA" id="ARBA00023004"/>
    </source>
</evidence>
<feature type="transmembrane region" description="Helical" evidence="7">
    <location>
        <begin position="325"/>
        <end position="351"/>
    </location>
</feature>
<dbReference type="Proteomes" id="UP000320390">
    <property type="component" value="Chromosome"/>
</dbReference>
<keyword evidence="2" id="KW-1003">Cell membrane</keyword>
<feature type="transmembrane region" description="Helical" evidence="7">
    <location>
        <begin position="140"/>
        <end position="161"/>
    </location>
</feature>
<name>A0A518EKM9_9BACT</name>
<feature type="transmembrane region" description="Helical" evidence="7">
    <location>
        <begin position="467"/>
        <end position="486"/>
    </location>
</feature>
<evidence type="ECO:0000256" key="6">
    <source>
        <dbReference type="ARBA" id="ARBA00023136"/>
    </source>
</evidence>
<keyword evidence="6 7" id="KW-0472">Membrane</keyword>
<feature type="transmembrane region" description="Helical" evidence="7">
    <location>
        <begin position="431"/>
        <end position="455"/>
    </location>
</feature>
<dbReference type="InterPro" id="IPR017900">
    <property type="entry name" value="4Fe4S_Fe_S_CS"/>
</dbReference>
<dbReference type="OrthoDB" id="9771372at2"/>
<dbReference type="EMBL" id="CP036434">
    <property type="protein sequence ID" value="QDV04648.1"/>
    <property type="molecule type" value="Genomic_DNA"/>
</dbReference>
<dbReference type="RefSeq" id="WP_145194102.1">
    <property type="nucleotide sequence ID" value="NZ_CP036434.1"/>
</dbReference>
<evidence type="ECO:0000256" key="5">
    <source>
        <dbReference type="ARBA" id="ARBA00023014"/>
    </source>
</evidence>
<dbReference type="GO" id="GO:0051536">
    <property type="term" value="F:iron-sulfur cluster binding"/>
    <property type="evidence" value="ECO:0007669"/>
    <property type="project" value="UniProtKB-KW"/>
</dbReference>
<proteinExistence type="predicted"/>
<feature type="transmembrane region" description="Helical" evidence="7">
    <location>
        <begin position="35"/>
        <end position="54"/>
    </location>
</feature>
<gene>
    <name evidence="9" type="ORF">Poly30_01390</name>
</gene>
<keyword evidence="10" id="KW-1185">Reference proteome</keyword>
<dbReference type="InterPro" id="IPR017896">
    <property type="entry name" value="4Fe4S_Fe-S-bd"/>
</dbReference>
<sequence length="496" mass="54722">MSLRPSPHGHTALPRLDWLRLPLIGGFLRWKHARLGMQSVMAVLAALLVVEGLFGPELAPKNLSTLLVWVYWRGALVLGLLLLGNVFCMGCPLMLPRELFRRIREPRRTWPRVLRRKWIGLGLFALALFTYEWLDLWASPAATAWAIIAYFAAALFVDALFRGASFCKWVCPVGQFNFIASTLSPFEVKARDHTVCQSCTTKDCIKGTFEAPAAASTTAPRRVQRGCELDLFLPAKVGNIDCTFCLDCVHACPEDNVAVALRLPAEELRVDPMRSGLGRLSNRSDLAALTVVFAFGALLNAFGMVGPVYALQRCMAARLGTESDFVILGILFVLGLAVLPLITVGATAWLADRKSGQEPQAGALARAFSHARRFSFTLAPLGFGVWLAHYCFHFLTGLWTFIPVAQHAAERHGLSGLGRPQWGLGGLHEAWVWPIEVGFVLFGLIGSLAVTWSLAERDFGVHRARAFRPWAGLHLVYACTALWLLAQPMEMRGTFL</sequence>
<evidence type="ECO:0000256" key="3">
    <source>
        <dbReference type="ARBA" id="ARBA00022723"/>
    </source>
</evidence>
<comment type="subcellular location">
    <subcellularLocation>
        <location evidence="1">Cell membrane</location>
    </subcellularLocation>
</comment>
<dbReference type="GO" id="GO:0046872">
    <property type="term" value="F:metal ion binding"/>
    <property type="evidence" value="ECO:0007669"/>
    <property type="project" value="UniProtKB-KW"/>
</dbReference>
<dbReference type="PROSITE" id="PS51379">
    <property type="entry name" value="4FE4S_FER_2"/>
    <property type="match status" value="1"/>
</dbReference>
<dbReference type="PANTHER" id="PTHR30224">
    <property type="entry name" value="ELECTRON TRANSPORT PROTEIN"/>
    <property type="match status" value="1"/>
</dbReference>
<dbReference type="InterPro" id="IPR052378">
    <property type="entry name" value="NosR_regulator"/>
</dbReference>
<organism evidence="9 10">
    <name type="scientific">Saltatorellus ferox</name>
    <dbReference type="NCBI Taxonomy" id="2528018"/>
    <lineage>
        <taxon>Bacteria</taxon>
        <taxon>Pseudomonadati</taxon>
        <taxon>Planctomycetota</taxon>
        <taxon>Planctomycetia</taxon>
        <taxon>Planctomycetia incertae sedis</taxon>
        <taxon>Saltatorellus</taxon>
    </lineage>
</organism>
<evidence type="ECO:0000259" key="8">
    <source>
        <dbReference type="PROSITE" id="PS51379"/>
    </source>
</evidence>
<evidence type="ECO:0000313" key="9">
    <source>
        <dbReference type="EMBL" id="QDV04648.1"/>
    </source>
</evidence>
<keyword evidence="4" id="KW-0408">Iron</keyword>
<feature type="domain" description="4Fe-4S ferredoxin-type" evidence="8">
    <location>
        <begin position="233"/>
        <end position="262"/>
    </location>
</feature>
<dbReference type="GO" id="GO:0005886">
    <property type="term" value="C:plasma membrane"/>
    <property type="evidence" value="ECO:0007669"/>
    <property type="project" value="UniProtKB-SubCell"/>
</dbReference>
<reference evidence="9 10" key="1">
    <citation type="submission" date="2019-02" db="EMBL/GenBank/DDBJ databases">
        <title>Deep-cultivation of Planctomycetes and their phenomic and genomic characterization uncovers novel biology.</title>
        <authorList>
            <person name="Wiegand S."/>
            <person name="Jogler M."/>
            <person name="Boedeker C."/>
            <person name="Pinto D."/>
            <person name="Vollmers J."/>
            <person name="Rivas-Marin E."/>
            <person name="Kohn T."/>
            <person name="Peeters S.H."/>
            <person name="Heuer A."/>
            <person name="Rast P."/>
            <person name="Oberbeckmann S."/>
            <person name="Bunk B."/>
            <person name="Jeske O."/>
            <person name="Meyerdierks A."/>
            <person name="Storesund J.E."/>
            <person name="Kallscheuer N."/>
            <person name="Luecker S."/>
            <person name="Lage O.M."/>
            <person name="Pohl T."/>
            <person name="Merkel B.J."/>
            <person name="Hornburger P."/>
            <person name="Mueller R.-W."/>
            <person name="Bruemmer F."/>
            <person name="Labrenz M."/>
            <person name="Spormann A.M."/>
            <person name="Op den Camp H."/>
            <person name="Overmann J."/>
            <person name="Amann R."/>
            <person name="Jetten M.S.M."/>
            <person name="Mascher T."/>
            <person name="Medema M.H."/>
            <person name="Devos D.P."/>
            <person name="Kaster A.-K."/>
            <person name="Ovreas L."/>
            <person name="Rohde M."/>
            <person name="Galperin M.Y."/>
            <person name="Jogler C."/>
        </authorList>
    </citation>
    <scope>NUCLEOTIDE SEQUENCE [LARGE SCALE GENOMIC DNA]</scope>
    <source>
        <strain evidence="9 10">Poly30</strain>
    </source>
</reference>